<organism evidence="7 8">
    <name type="scientific">Trichoplax adhaerens</name>
    <name type="common">Trichoplax reptans</name>
    <dbReference type="NCBI Taxonomy" id="10228"/>
    <lineage>
        <taxon>Eukaryota</taxon>
        <taxon>Metazoa</taxon>
        <taxon>Placozoa</taxon>
        <taxon>Uniplacotomia</taxon>
        <taxon>Trichoplacea</taxon>
        <taxon>Trichoplacidae</taxon>
        <taxon>Trichoplax</taxon>
    </lineage>
</organism>
<dbReference type="Proteomes" id="UP000009022">
    <property type="component" value="Unassembled WGS sequence"/>
</dbReference>
<gene>
    <name evidence="7" type="ORF">TRIADDRAFT_57998</name>
</gene>
<keyword evidence="2 4" id="KW-0728">SH3 domain</keyword>
<dbReference type="STRING" id="10228.B3S2E7"/>
<dbReference type="OMA" id="WWSARSI"/>
<feature type="compositionally biased region" description="Polar residues" evidence="5">
    <location>
        <begin position="1"/>
        <end position="30"/>
    </location>
</feature>
<evidence type="ECO:0000259" key="6">
    <source>
        <dbReference type="PROSITE" id="PS50002"/>
    </source>
</evidence>
<dbReference type="KEGG" id="tad:TRIADDRAFT_57998"/>
<dbReference type="EMBL" id="DS985247">
    <property type="protein sequence ID" value="EDV23404.1"/>
    <property type="molecule type" value="Genomic_DNA"/>
</dbReference>
<dbReference type="CDD" id="cd11845">
    <property type="entry name" value="SH3_Src_like"/>
    <property type="match status" value="1"/>
</dbReference>
<reference evidence="7 8" key="1">
    <citation type="journal article" date="2008" name="Nature">
        <title>The Trichoplax genome and the nature of placozoans.</title>
        <authorList>
            <person name="Srivastava M."/>
            <person name="Begovic E."/>
            <person name="Chapman J."/>
            <person name="Putnam N.H."/>
            <person name="Hellsten U."/>
            <person name="Kawashima T."/>
            <person name="Kuo A."/>
            <person name="Mitros T."/>
            <person name="Salamov A."/>
            <person name="Carpenter M.L."/>
            <person name="Signorovitch A.Y."/>
            <person name="Moreno M.A."/>
            <person name="Kamm K."/>
            <person name="Grimwood J."/>
            <person name="Schmutz J."/>
            <person name="Shapiro H."/>
            <person name="Grigoriev I.V."/>
            <person name="Buss L.W."/>
            <person name="Schierwater B."/>
            <person name="Dellaporta S.L."/>
            <person name="Rokhsar D.S."/>
        </authorList>
    </citation>
    <scope>NUCLEOTIDE SEQUENCE [LARGE SCALE GENOMIC DNA]</scope>
    <source>
        <strain evidence="7 8">Grell-BS-1999</strain>
    </source>
</reference>
<dbReference type="HOGENOM" id="CLU_131701_0_0_1"/>
<dbReference type="PANTHER" id="PTHR47174:SF3">
    <property type="entry name" value="BRIDGING INTEGRATOR 3"/>
    <property type="match status" value="1"/>
</dbReference>
<dbReference type="GO" id="GO:0051666">
    <property type="term" value="P:actin cortical patch localization"/>
    <property type="evidence" value="ECO:0007669"/>
    <property type="project" value="InterPro"/>
</dbReference>
<dbReference type="GO" id="GO:0005737">
    <property type="term" value="C:cytoplasm"/>
    <property type="evidence" value="ECO:0007669"/>
    <property type="project" value="UniProtKB-SubCell"/>
</dbReference>
<comment type="subcellular location">
    <subcellularLocation>
        <location evidence="1">Cytoplasm</location>
    </subcellularLocation>
</comment>
<dbReference type="RefSeq" id="XP_002114314.1">
    <property type="nucleotide sequence ID" value="XM_002114278.1"/>
</dbReference>
<evidence type="ECO:0000256" key="3">
    <source>
        <dbReference type="ARBA" id="ARBA00022490"/>
    </source>
</evidence>
<accession>B3S2E7</accession>
<evidence type="ECO:0000256" key="4">
    <source>
        <dbReference type="PROSITE-ProRule" id="PRU00192"/>
    </source>
</evidence>
<sequence>MGNCLGRNNPSPEDNKGIKQQNANGRNSQALTDVTPPPPLTGVPGEVKTKQEKLKPEEPKTIVIALYDYEARTKDDLSFKAGDQMEVATKTAQSNQDWWSARSIRTKNIGFIPRNFVAEITSLEAKP</sequence>
<dbReference type="PRINTS" id="PR00452">
    <property type="entry name" value="SH3DOMAIN"/>
</dbReference>
<feature type="domain" description="SH3" evidence="6">
    <location>
        <begin position="58"/>
        <end position="122"/>
    </location>
</feature>
<proteinExistence type="predicted"/>
<evidence type="ECO:0000313" key="7">
    <source>
        <dbReference type="EMBL" id="EDV23404.1"/>
    </source>
</evidence>
<evidence type="ECO:0000256" key="2">
    <source>
        <dbReference type="ARBA" id="ARBA00022443"/>
    </source>
</evidence>
<dbReference type="PROSITE" id="PS50002">
    <property type="entry name" value="SH3"/>
    <property type="match status" value="1"/>
</dbReference>
<evidence type="ECO:0000313" key="8">
    <source>
        <dbReference type="Proteomes" id="UP000009022"/>
    </source>
</evidence>
<dbReference type="AlphaFoldDB" id="B3S2E7"/>
<dbReference type="Pfam" id="PF00018">
    <property type="entry name" value="SH3_1"/>
    <property type="match status" value="1"/>
</dbReference>
<dbReference type="InterPro" id="IPR036028">
    <property type="entry name" value="SH3-like_dom_sf"/>
</dbReference>
<evidence type="ECO:0000256" key="1">
    <source>
        <dbReference type="ARBA" id="ARBA00004496"/>
    </source>
</evidence>
<dbReference type="InterPro" id="IPR046982">
    <property type="entry name" value="BIN3/RVS161-like"/>
</dbReference>
<dbReference type="OrthoDB" id="5983572at2759"/>
<dbReference type="GeneID" id="6755527"/>
<feature type="region of interest" description="Disordered" evidence="5">
    <location>
        <begin position="1"/>
        <end position="55"/>
    </location>
</feature>
<name>B3S2E7_TRIAD</name>
<dbReference type="InterPro" id="IPR001452">
    <property type="entry name" value="SH3_domain"/>
</dbReference>
<protein>
    <recommendedName>
        <fullName evidence="6">SH3 domain-containing protein</fullName>
    </recommendedName>
</protein>
<keyword evidence="8" id="KW-1185">Reference proteome</keyword>
<dbReference type="GO" id="GO:0006897">
    <property type="term" value="P:endocytosis"/>
    <property type="evidence" value="ECO:0007669"/>
    <property type="project" value="InterPro"/>
</dbReference>
<dbReference type="InParanoid" id="B3S2E7"/>
<dbReference type="PANTHER" id="PTHR47174">
    <property type="entry name" value="BRIDGING INTEGRATOR 3"/>
    <property type="match status" value="1"/>
</dbReference>
<dbReference type="SMART" id="SM00326">
    <property type="entry name" value="SH3"/>
    <property type="match status" value="1"/>
</dbReference>
<keyword evidence="3" id="KW-0963">Cytoplasm</keyword>
<dbReference type="Gene3D" id="2.30.30.40">
    <property type="entry name" value="SH3 Domains"/>
    <property type="match status" value="1"/>
</dbReference>
<evidence type="ECO:0000256" key="5">
    <source>
        <dbReference type="SAM" id="MobiDB-lite"/>
    </source>
</evidence>
<dbReference type="eggNOG" id="KOG0197">
    <property type="taxonomic scope" value="Eukaryota"/>
</dbReference>
<dbReference type="CTD" id="6755527"/>
<dbReference type="PhylomeDB" id="B3S2E7"/>
<dbReference type="SUPFAM" id="SSF50044">
    <property type="entry name" value="SH3-domain"/>
    <property type="match status" value="1"/>
</dbReference>